<proteinExistence type="predicted"/>
<keyword evidence="1" id="KW-0808">Transferase</keyword>
<dbReference type="SUPFAM" id="SSF56112">
    <property type="entry name" value="Protein kinase-like (PK-like)"/>
    <property type="match status" value="1"/>
</dbReference>
<reference evidence="1 2" key="1">
    <citation type="submission" date="2017-01" db="EMBL/GenBank/DDBJ databases">
        <authorList>
            <person name="Cao J.-M."/>
        </authorList>
    </citation>
    <scope>NUCLEOTIDE SEQUENCE [LARGE SCALE GENOMIC DNA]</scope>
    <source>
        <strain evidence="1 2">888-76</strain>
    </source>
</reference>
<keyword evidence="1" id="KW-0418">Kinase</keyword>
<sequence>MSDKYQVGDYVVFTKTGGEKYLKIFKDFMDYNLDVIKVFRSIDDTKVVLINTEYGKYILKVFAPKQKKTERFLKSIFKGDYYEALFHQTERIRKNGAGAINDFYLLAAKKTFRFAHSYIMLIEYIDGIELADITSIDDELKQKIKISIDELHQNGMVSGDPHKGNFIIQNGEVRIIDLSGKSPSRIRKAKDRIDLERHYGIVNSVKDVGYYQFIYKKKVRNFIRRLKGKPVR</sequence>
<dbReference type="InterPro" id="IPR011009">
    <property type="entry name" value="Kinase-like_dom_sf"/>
</dbReference>
<dbReference type="RefSeq" id="WP_076769320.1">
    <property type="nucleotide sequence ID" value="NZ_CP019445.1"/>
</dbReference>
<dbReference type="KEGG" id="kco:BWI95_08445"/>
<organism evidence="1 2">
    <name type="scientific">Kosakonia cowanii JCM 10956 = DSM 18146</name>
    <dbReference type="NCBI Taxonomy" id="1300165"/>
    <lineage>
        <taxon>Bacteria</taxon>
        <taxon>Pseudomonadati</taxon>
        <taxon>Pseudomonadota</taxon>
        <taxon>Gammaproteobacteria</taxon>
        <taxon>Enterobacterales</taxon>
        <taxon>Enterobacteriaceae</taxon>
        <taxon>Kosakonia</taxon>
    </lineage>
</organism>
<dbReference type="Proteomes" id="UP000187148">
    <property type="component" value="Chromosome"/>
</dbReference>
<evidence type="ECO:0000313" key="1">
    <source>
        <dbReference type="EMBL" id="APZ05081.1"/>
    </source>
</evidence>
<protein>
    <submittedName>
        <fullName evidence="1">Heptose kinase</fullName>
    </submittedName>
</protein>
<name>A0A807LFG9_9ENTR</name>
<keyword evidence="2" id="KW-1185">Reference proteome</keyword>
<dbReference type="AlphaFoldDB" id="A0A807LFG9"/>
<accession>A0A807LFG9</accession>
<dbReference type="GO" id="GO:0016301">
    <property type="term" value="F:kinase activity"/>
    <property type="evidence" value="ECO:0007669"/>
    <property type="project" value="UniProtKB-KW"/>
</dbReference>
<gene>
    <name evidence="1" type="ORF">BWI95_08445</name>
</gene>
<dbReference type="NCBIfam" id="NF007684">
    <property type="entry name" value="PRK10359.1"/>
    <property type="match status" value="1"/>
</dbReference>
<evidence type="ECO:0000313" key="2">
    <source>
        <dbReference type="Proteomes" id="UP000187148"/>
    </source>
</evidence>
<dbReference type="Pfam" id="PF06176">
    <property type="entry name" value="WaaY"/>
    <property type="match status" value="1"/>
</dbReference>
<dbReference type="InterPro" id="IPR009330">
    <property type="entry name" value="LipoPS_heptP_kinase"/>
</dbReference>
<dbReference type="EMBL" id="CP019445">
    <property type="protein sequence ID" value="APZ05081.1"/>
    <property type="molecule type" value="Genomic_DNA"/>
</dbReference>